<evidence type="ECO:0000256" key="1">
    <source>
        <dbReference type="SAM" id="MobiDB-lite"/>
    </source>
</evidence>
<accession>A0AAD1XFA4</accession>
<dbReference type="Proteomes" id="UP001295684">
    <property type="component" value="Unassembled WGS sequence"/>
</dbReference>
<evidence type="ECO:0000313" key="3">
    <source>
        <dbReference type="Proteomes" id="UP001295684"/>
    </source>
</evidence>
<evidence type="ECO:0000313" key="2">
    <source>
        <dbReference type="EMBL" id="CAI2369823.1"/>
    </source>
</evidence>
<keyword evidence="3" id="KW-1185">Reference proteome</keyword>
<organism evidence="2 3">
    <name type="scientific">Euplotes crassus</name>
    <dbReference type="NCBI Taxonomy" id="5936"/>
    <lineage>
        <taxon>Eukaryota</taxon>
        <taxon>Sar</taxon>
        <taxon>Alveolata</taxon>
        <taxon>Ciliophora</taxon>
        <taxon>Intramacronucleata</taxon>
        <taxon>Spirotrichea</taxon>
        <taxon>Hypotrichia</taxon>
        <taxon>Euplotida</taxon>
        <taxon>Euplotidae</taxon>
        <taxon>Moneuplotes</taxon>
    </lineage>
</organism>
<feature type="region of interest" description="Disordered" evidence="1">
    <location>
        <begin position="322"/>
        <end position="341"/>
    </location>
</feature>
<name>A0AAD1XFA4_EUPCR</name>
<sequence>MNSKLSTKKPLNSSKIWNEAFDLNSFEEIQQYWETTLNTPSASLQKKAWKEAFKSILIIEKRIYDSMILKKHNGNIYQWILEGIDSLHKYNKWCDGTDISQEEIEKSTRYALKILNTLQKLLDTRFVDLSLDEELLKILIQLESYFNNMRMLIFDQIQPIEFSSQSLTDNKDAVSPNKLCMQSLNTPKVKEQKADFNSLTTEKQISSHNNHQSNKIFDKAEGNGCIEVPEEEYYLTNNLPCKEREYQKSYGKKKNTNEIESQKFHPNSDIFAHTASNQNCEECRFIPNNLISKMRNKNCLRNSKNLTNSDDDSQSVMSDITKHTERSVEKTSPISSDPEPKKYLTRFSIRENKRIFGPRIKIREEKNTFKSFYKRRMVTTDFEFNPRFDEPKKQKRKPRTPLPPPSHASSFHMGLRKRQMKESAVKSREIQKQTSGILKPDPLKSKFW</sequence>
<gene>
    <name evidence="2" type="ORF">ECRASSUSDP1_LOCUS11127</name>
</gene>
<comment type="caution">
    <text evidence="2">The sequence shown here is derived from an EMBL/GenBank/DDBJ whole genome shotgun (WGS) entry which is preliminary data.</text>
</comment>
<dbReference type="EMBL" id="CAMPGE010010981">
    <property type="protein sequence ID" value="CAI2369823.1"/>
    <property type="molecule type" value="Genomic_DNA"/>
</dbReference>
<proteinExistence type="predicted"/>
<reference evidence="2" key="1">
    <citation type="submission" date="2023-07" db="EMBL/GenBank/DDBJ databases">
        <authorList>
            <consortium name="AG Swart"/>
            <person name="Singh M."/>
            <person name="Singh A."/>
            <person name="Seah K."/>
            <person name="Emmerich C."/>
        </authorList>
    </citation>
    <scope>NUCLEOTIDE SEQUENCE</scope>
    <source>
        <strain evidence="2">DP1</strain>
    </source>
</reference>
<dbReference type="AlphaFoldDB" id="A0AAD1XFA4"/>
<feature type="compositionally biased region" description="Basic and acidic residues" evidence="1">
    <location>
        <begin position="420"/>
        <end position="431"/>
    </location>
</feature>
<feature type="region of interest" description="Disordered" evidence="1">
    <location>
        <begin position="384"/>
        <end position="448"/>
    </location>
</feature>
<protein>
    <submittedName>
        <fullName evidence="2">Uncharacterized protein</fullName>
    </submittedName>
</protein>